<name>A0A090G9T2_MESPL</name>
<proteinExistence type="predicted"/>
<gene>
    <name evidence="2" type="ORF">MPL3365_370034</name>
</gene>
<dbReference type="EMBL" id="CCNE01000031">
    <property type="protein sequence ID" value="CDX60416.1"/>
    <property type="molecule type" value="Genomic_DNA"/>
</dbReference>
<dbReference type="GO" id="GO:0055085">
    <property type="term" value="P:transmembrane transport"/>
    <property type="evidence" value="ECO:0007669"/>
    <property type="project" value="InterPro"/>
</dbReference>
<feature type="region of interest" description="Disordered" evidence="1">
    <location>
        <begin position="83"/>
        <end position="123"/>
    </location>
</feature>
<accession>A0A090G9T2</accession>
<dbReference type="InterPro" id="IPR007251">
    <property type="entry name" value="Iron_permease_Fet4"/>
</dbReference>
<protein>
    <recommendedName>
        <fullName evidence="4">Low affinity iron permease family protein</fullName>
    </recommendedName>
</protein>
<feature type="compositionally biased region" description="Acidic residues" evidence="1">
    <location>
        <begin position="88"/>
        <end position="97"/>
    </location>
</feature>
<evidence type="ECO:0000313" key="3">
    <source>
        <dbReference type="Proteomes" id="UP000046122"/>
    </source>
</evidence>
<evidence type="ECO:0008006" key="4">
    <source>
        <dbReference type="Google" id="ProtNLM"/>
    </source>
</evidence>
<sequence length="123" mass="14065">MATLQLREALTKVGTLTSRPAAFLILGGYTVSWFVFERETLDWHGVATLITWAMTLLIQRAEHRDTQALQAKLDELIKSNDKARNEIAEMDDKEPEEIERIRDSGQPSQETVAPRGNRSRRRT</sequence>
<reference evidence="2 3" key="1">
    <citation type="submission" date="2014-08" db="EMBL/GenBank/DDBJ databases">
        <authorList>
            <person name="Moulin Lionel"/>
        </authorList>
    </citation>
    <scope>NUCLEOTIDE SEQUENCE [LARGE SCALE GENOMIC DNA]</scope>
</reference>
<dbReference type="Proteomes" id="UP000046122">
    <property type="component" value="Unassembled WGS sequence"/>
</dbReference>
<evidence type="ECO:0000256" key="1">
    <source>
        <dbReference type="SAM" id="MobiDB-lite"/>
    </source>
</evidence>
<organism evidence="2 3">
    <name type="scientific">Mesorhizobium plurifarium</name>
    <dbReference type="NCBI Taxonomy" id="69974"/>
    <lineage>
        <taxon>Bacteria</taxon>
        <taxon>Pseudomonadati</taxon>
        <taxon>Pseudomonadota</taxon>
        <taxon>Alphaproteobacteria</taxon>
        <taxon>Hyphomicrobiales</taxon>
        <taxon>Phyllobacteriaceae</taxon>
        <taxon>Mesorhizobium</taxon>
    </lineage>
</organism>
<dbReference type="Pfam" id="PF04120">
    <property type="entry name" value="Iron_permease"/>
    <property type="match status" value="1"/>
</dbReference>
<evidence type="ECO:0000313" key="2">
    <source>
        <dbReference type="EMBL" id="CDX60416.1"/>
    </source>
</evidence>
<dbReference type="AlphaFoldDB" id="A0A090G9T2"/>